<dbReference type="Proteomes" id="UP000315498">
    <property type="component" value="Unassembled WGS sequence"/>
</dbReference>
<dbReference type="Gene3D" id="3.30.420.40">
    <property type="match status" value="1"/>
</dbReference>
<gene>
    <name evidence="4" type="ORF">EVA94_02915</name>
</gene>
<dbReference type="CDD" id="cd24008">
    <property type="entry name" value="ASKHA_NBD_GLK"/>
    <property type="match status" value="1"/>
</dbReference>
<protein>
    <submittedName>
        <fullName evidence="4">ROK family protein</fullName>
    </submittedName>
</protein>
<evidence type="ECO:0000313" key="4">
    <source>
        <dbReference type="EMBL" id="RZO24217.1"/>
    </source>
</evidence>
<dbReference type="GO" id="GO:0006096">
    <property type="term" value="P:glycolytic process"/>
    <property type="evidence" value="ECO:0007669"/>
    <property type="project" value="InterPro"/>
</dbReference>
<dbReference type="EMBL" id="SHBG01000024">
    <property type="protein sequence ID" value="RZO24217.1"/>
    <property type="molecule type" value="Genomic_DNA"/>
</dbReference>
<dbReference type="PANTHER" id="PTHR47690:SF1">
    <property type="entry name" value="GLUCOKINASE"/>
    <property type="match status" value="1"/>
</dbReference>
<dbReference type="AlphaFoldDB" id="A0A520MSP6"/>
<dbReference type="Gene3D" id="3.40.367.20">
    <property type="match status" value="1"/>
</dbReference>
<dbReference type="GO" id="GO:0004340">
    <property type="term" value="F:glucokinase activity"/>
    <property type="evidence" value="ECO:0007669"/>
    <property type="project" value="InterPro"/>
</dbReference>
<sequence>MNKLPFDPNDFEIHLEQLIKENDIEILVLSAAGPKINNSISMTNRNFTFDANDIKNKFSLKECFLLNDWEAIAYSYDFVSDSIEYIKEGVQFNKNVLFFGPGTGLGAALSLDNKIVISTEIGNTTNSSLSLQKNYNIENTNHFTLEDFVSGSAISNIYKVKANIQMSSEEVYEKFRENDDIAVEVVNGFIKSLAQTLSDMALTYLPGNGILLAGSLIRTIYPNINKGQFIEIFTANKSDIHKNMLEMISIGVITKQRTPLYGNFHFYKELDL</sequence>
<dbReference type="GO" id="GO:0005536">
    <property type="term" value="F:D-glucose binding"/>
    <property type="evidence" value="ECO:0007669"/>
    <property type="project" value="InterPro"/>
</dbReference>
<organism evidence="4 5">
    <name type="scientific">SAR86 cluster bacterium</name>
    <dbReference type="NCBI Taxonomy" id="2030880"/>
    <lineage>
        <taxon>Bacteria</taxon>
        <taxon>Pseudomonadati</taxon>
        <taxon>Pseudomonadota</taxon>
        <taxon>Gammaproteobacteria</taxon>
        <taxon>SAR86 cluster</taxon>
    </lineage>
</organism>
<dbReference type="Pfam" id="PF02685">
    <property type="entry name" value="Glucokinase"/>
    <property type="match status" value="1"/>
</dbReference>
<dbReference type="SUPFAM" id="SSF53067">
    <property type="entry name" value="Actin-like ATPase domain"/>
    <property type="match status" value="1"/>
</dbReference>
<dbReference type="PANTHER" id="PTHR47690">
    <property type="entry name" value="GLUCOKINASE"/>
    <property type="match status" value="1"/>
</dbReference>
<dbReference type="InterPro" id="IPR050201">
    <property type="entry name" value="Bacterial_glucokinase"/>
</dbReference>
<name>A0A520MSP6_9GAMM</name>
<evidence type="ECO:0000256" key="3">
    <source>
        <dbReference type="RuleBase" id="RU004046"/>
    </source>
</evidence>
<comment type="caution">
    <text evidence="4">The sequence shown here is derived from an EMBL/GenBank/DDBJ whole genome shotgun (WGS) entry which is preliminary data.</text>
</comment>
<comment type="similarity">
    <text evidence="3">Belongs to the bacterial glucokinase family.</text>
</comment>
<reference evidence="4 5" key="1">
    <citation type="submission" date="2019-02" db="EMBL/GenBank/DDBJ databases">
        <title>Prokaryotic population dynamics and viral predation in marine succession experiment using metagenomics: the confinement effect.</title>
        <authorList>
            <person name="Haro-Moreno J.M."/>
            <person name="Rodriguez-Valera F."/>
            <person name="Lopez-Perez M."/>
        </authorList>
    </citation>
    <scope>NUCLEOTIDE SEQUENCE [LARGE SCALE GENOMIC DNA]</scope>
    <source>
        <strain evidence="4">MED-G161</strain>
    </source>
</reference>
<keyword evidence="2" id="KW-0418">Kinase</keyword>
<dbReference type="GO" id="GO:0005829">
    <property type="term" value="C:cytosol"/>
    <property type="evidence" value="ECO:0007669"/>
    <property type="project" value="TreeGrafter"/>
</dbReference>
<keyword evidence="1" id="KW-0808">Transferase</keyword>
<dbReference type="GO" id="GO:0005524">
    <property type="term" value="F:ATP binding"/>
    <property type="evidence" value="ECO:0007669"/>
    <property type="project" value="InterPro"/>
</dbReference>
<evidence type="ECO:0000313" key="5">
    <source>
        <dbReference type="Proteomes" id="UP000315498"/>
    </source>
</evidence>
<dbReference type="InterPro" id="IPR043129">
    <property type="entry name" value="ATPase_NBD"/>
</dbReference>
<evidence type="ECO:0000256" key="1">
    <source>
        <dbReference type="ARBA" id="ARBA00022679"/>
    </source>
</evidence>
<dbReference type="InterPro" id="IPR003836">
    <property type="entry name" value="Glucokinase"/>
</dbReference>
<evidence type="ECO:0000256" key="2">
    <source>
        <dbReference type="ARBA" id="ARBA00022777"/>
    </source>
</evidence>
<proteinExistence type="inferred from homology"/>
<accession>A0A520MSP6</accession>